<dbReference type="InterPro" id="IPR026444">
    <property type="entry name" value="Secre_tail"/>
</dbReference>
<sequence length="538" mass="57334">MKRYGYLLLLLICCIVLELHAQNLSNRNIFVVRIGDGSASLTTAATPVYLDEYNTSGTLIRTIAMPIVNSGTHKKLTLSGKYAYEGYPVLSPDGQSVCLFGYDAALGTASVGTSVSGTINRTAGIIYANHTINTSTSVTDAFSAVNARCAVFDGNKGIWMTGGTTGVRYAQVGTTTSTALTTVTGRAINVFDGQLYMSSTSGDTRIAIVGPGVLPITGQAVANLPGYPSTGSPCQFFLADVCNTVPGPDVLYVADNTAGVFKYSLVNGTWVSNGKIGVANDQYVGITGNATNGSVVMYATRKSGTSDAGGGELVSITDNSGLNGTFSATPVVLATAAANTVFRGVCYSFTAVPQNDVLPISLQAFSLQKSNLTTTLNWSSSSEKESAYFEIQRAQDDGLFKEIGKVLANGYSDKPIHYRYVDASPFKGLNYYRLKSVDTNGQFSLSDVRFMQFTNTTKATIQAIYPNDKVLEMLINMPEVALTTLRIIDMSGKVMSTEQLKLEVGFTKIKPRVNLIPGTYIASISTIQGEITTKFIKQ</sequence>
<dbReference type="AlphaFoldDB" id="A0A285ZT48"/>
<dbReference type="OrthoDB" id="740055at2"/>
<reference evidence="2" key="1">
    <citation type="submission" date="2017-09" db="EMBL/GenBank/DDBJ databases">
        <authorList>
            <person name="Varghese N."/>
            <person name="Submissions S."/>
        </authorList>
    </citation>
    <scope>NUCLEOTIDE SEQUENCE [LARGE SCALE GENOMIC DNA]</scope>
    <source>
        <strain evidence="2">CGMCC 1.12803</strain>
    </source>
</reference>
<gene>
    <name evidence="1" type="ORF">SAMN06297358_0859</name>
</gene>
<name>A0A285ZT48_9SPHI</name>
<keyword evidence="2" id="KW-1185">Reference proteome</keyword>
<protein>
    <submittedName>
        <fullName evidence="1">Por secretion system C-terminal sorting domain-containing protein</fullName>
    </submittedName>
</protein>
<dbReference type="EMBL" id="OCMT01000001">
    <property type="protein sequence ID" value="SOD12806.1"/>
    <property type="molecule type" value="Genomic_DNA"/>
</dbReference>
<organism evidence="1 2">
    <name type="scientific">Pedobacter xixiisoli</name>
    <dbReference type="NCBI Taxonomy" id="1476464"/>
    <lineage>
        <taxon>Bacteria</taxon>
        <taxon>Pseudomonadati</taxon>
        <taxon>Bacteroidota</taxon>
        <taxon>Sphingobacteriia</taxon>
        <taxon>Sphingobacteriales</taxon>
        <taxon>Sphingobacteriaceae</taxon>
        <taxon>Pedobacter</taxon>
    </lineage>
</organism>
<proteinExistence type="predicted"/>
<evidence type="ECO:0000313" key="2">
    <source>
        <dbReference type="Proteomes" id="UP000219281"/>
    </source>
</evidence>
<dbReference type="RefSeq" id="WP_097129046.1">
    <property type="nucleotide sequence ID" value="NZ_OCMT01000001.1"/>
</dbReference>
<dbReference type="NCBIfam" id="TIGR04183">
    <property type="entry name" value="Por_Secre_tail"/>
    <property type="match status" value="1"/>
</dbReference>
<accession>A0A285ZT48</accession>
<dbReference type="Proteomes" id="UP000219281">
    <property type="component" value="Unassembled WGS sequence"/>
</dbReference>
<evidence type="ECO:0000313" key="1">
    <source>
        <dbReference type="EMBL" id="SOD12806.1"/>
    </source>
</evidence>